<comment type="subcellular location">
    <subcellularLocation>
        <location evidence="2">Peroxisome</location>
    </subcellularLocation>
</comment>
<evidence type="ECO:0000256" key="7">
    <source>
        <dbReference type="ARBA" id="ARBA00022643"/>
    </source>
</evidence>
<dbReference type="InterPro" id="IPR037396">
    <property type="entry name" value="FMN_HAD"/>
</dbReference>
<protein>
    <recommendedName>
        <fullName evidence="4">(S)-2-hydroxy-acid oxidase</fullName>
        <ecNumber evidence="4">1.1.3.15</ecNumber>
    </recommendedName>
</protein>
<comment type="catalytic activity">
    <reaction evidence="14">
        <text>2-hydroxyhexanoate + O2 = 2-oxohexanoate + H2O2</text>
        <dbReference type="Rhea" id="RHEA:69372"/>
        <dbReference type="ChEBI" id="CHEBI:15379"/>
        <dbReference type="ChEBI" id="CHEBI:16240"/>
        <dbReference type="ChEBI" id="CHEBI:35177"/>
        <dbReference type="ChEBI" id="CHEBI:133738"/>
    </reaction>
    <physiologicalReaction direction="left-to-right" evidence="14">
        <dbReference type="Rhea" id="RHEA:69373"/>
    </physiologicalReaction>
</comment>
<name>A0A445JC69_GLYSO</name>
<dbReference type="GO" id="GO:0003973">
    <property type="term" value="F:(S)-2-hydroxy-acid oxidase activity"/>
    <property type="evidence" value="ECO:0007669"/>
    <property type="project" value="UniProtKB-EC"/>
</dbReference>
<dbReference type="GO" id="GO:0005777">
    <property type="term" value="C:peroxisome"/>
    <property type="evidence" value="ECO:0007669"/>
    <property type="project" value="UniProtKB-SubCell"/>
</dbReference>
<evidence type="ECO:0000256" key="10">
    <source>
        <dbReference type="ARBA" id="ARBA00024042"/>
    </source>
</evidence>
<comment type="catalytic activity">
    <reaction evidence="11">
        <text>a (2S)-2-hydroxycarboxylate + O2 = a 2-oxocarboxylate + H2O2</text>
        <dbReference type="Rhea" id="RHEA:16789"/>
        <dbReference type="ChEBI" id="CHEBI:15379"/>
        <dbReference type="ChEBI" id="CHEBI:16240"/>
        <dbReference type="ChEBI" id="CHEBI:35179"/>
        <dbReference type="ChEBI" id="CHEBI:58123"/>
        <dbReference type="EC" id="1.1.3.15"/>
    </reaction>
    <physiologicalReaction direction="left-to-right" evidence="11">
        <dbReference type="Rhea" id="RHEA:16790"/>
    </physiologicalReaction>
</comment>
<evidence type="ECO:0000256" key="13">
    <source>
        <dbReference type="ARBA" id="ARBA00036241"/>
    </source>
</evidence>
<evidence type="ECO:0000256" key="14">
    <source>
        <dbReference type="ARBA" id="ARBA00051933"/>
    </source>
</evidence>
<evidence type="ECO:0000256" key="9">
    <source>
        <dbReference type="ARBA" id="ARBA00023140"/>
    </source>
</evidence>
<evidence type="ECO:0000313" key="16">
    <source>
        <dbReference type="EMBL" id="RZB96095.1"/>
    </source>
</evidence>
<keyword evidence="9" id="KW-0576">Peroxisome</keyword>
<dbReference type="SUPFAM" id="SSF51395">
    <property type="entry name" value="FMN-linked oxidoreductases"/>
    <property type="match status" value="1"/>
</dbReference>
<comment type="cofactor">
    <cofactor evidence="1">
        <name>FMN</name>
        <dbReference type="ChEBI" id="CHEBI:58210"/>
    </cofactor>
</comment>
<dbReference type="CDD" id="cd02809">
    <property type="entry name" value="alpha_hydroxyacid_oxid_FMN"/>
    <property type="match status" value="1"/>
</dbReference>
<evidence type="ECO:0000256" key="4">
    <source>
        <dbReference type="ARBA" id="ARBA00013087"/>
    </source>
</evidence>
<evidence type="ECO:0000256" key="8">
    <source>
        <dbReference type="ARBA" id="ARBA00023002"/>
    </source>
</evidence>
<comment type="pathway">
    <text evidence="3">Photosynthesis; photorespiration; glycine from 2-phosphoglycolate: step 2/3.</text>
</comment>
<comment type="similarity">
    <text evidence="10">Belongs to the FMN-dependent alpha-hydroxy acid dehydrogenase family.</text>
</comment>
<accession>A0A445JC69</accession>
<feature type="domain" description="FMN hydroxy acid dehydrogenase" evidence="15">
    <location>
        <begin position="74"/>
        <end position="386"/>
    </location>
</feature>
<dbReference type="GO" id="GO:0010181">
    <property type="term" value="F:FMN binding"/>
    <property type="evidence" value="ECO:0007669"/>
    <property type="project" value="InterPro"/>
</dbReference>
<dbReference type="Gene3D" id="3.20.20.70">
    <property type="entry name" value="Aldolase class I"/>
    <property type="match status" value="1"/>
</dbReference>
<dbReference type="InterPro" id="IPR008259">
    <property type="entry name" value="FMN_hydac_DH_AS"/>
</dbReference>
<evidence type="ECO:0000256" key="1">
    <source>
        <dbReference type="ARBA" id="ARBA00001917"/>
    </source>
</evidence>
<sequence>MRSSLCHPSICEYRDHAIVDVEATLFPVSSKGIMCRQFGEAFELCWDDAIIRTDPMDDWESGLASFRDKCSDWFRPRILVDVSKIDLTATVLGFKISMPIMIAPTAMQKMAHPEGELATARAASAAGTIMTLSSWATSSVEEVASTGPDIRFFQLYVFKDRNVAAQLVRRAERAGFKAIALTVDTPILGRREADIKNRFALPSHLVLKNFEGLDLRKLDKTSDSNVASYVAGPFDQSFNWKDIQWLQTITSLPILLKGVLTAEDTRIAVQAGVAGIIVSNHGARQLDYVPATIMALEEVVKAAQGRIPVFLDGGIRRGTDVFKALALGAAGVFIGRPVLFSLAADGEAGVRKVLQMLRDEFELTMALSGCRSLKEITRDHVVTEWDRPRFAPKL</sequence>
<evidence type="ECO:0000256" key="5">
    <source>
        <dbReference type="ARBA" id="ARBA00022594"/>
    </source>
</evidence>
<dbReference type="PANTHER" id="PTHR10578">
    <property type="entry name" value="S -2-HYDROXY-ACID OXIDASE-RELATED"/>
    <property type="match status" value="1"/>
</dbReference>
<gene>
    <name evidence="16" type="ORF">D0Y65_020090</name>
</gene>
<dbReference type="EC" id="1.1.3.15" evidence="4"/>
<keyword evidence="6" id="KW-0285">Flavoprotein</keyword>
<dbReference type="PROSITE" id="PS51349">
    <property type="entry name" value="FMN_HYDROXY_ACID_DH_2"/>
    <property type="match status" value="1"/>
</dbReference>
<dbReference type="Pfam" id="PF01070">
    <property type="entry name" value="FMN_dh"/>
    <property type="match status" value="1"/>
</dbReference>
<dbReference type="PROSITE" id="PS00557">
    <property type="entry name" value="FMN_HYDROXY_ACID_DH_1"/>
    <property type="match status" value="1"/>
</dbReference>
<comment type="catalytic activity">
    <reaction evidence="12">
        <text>2-hydroxyoctanoate + O2 = 2-oxooctanoate + H2O2</text>
        <dbReference type="Rhea" id="RHEA:67940"/>
        <dbReference type="ChEBI" id="CHEBI:15379"/>
        <dbReference type="ChEBI" id="CHEBI:16240"/>
        <dbReference type="ChEBI" id="CHEBI:133514"/>
        <dbReference type="ChEBI" id="CHEBI:176689"/>
    </reaction>
    <physiologicalReaction direction="left-to-right" evidence="12">
        <dbReference type="Rhea" id="RHEA:67941"/>
    </physiologicalReaction>
</comment>
<comment type="caution">
    <text evidence="16">The sequence shown here is derived from an EMBL/GenBank/DDBJ whole genome shotgun (WGS) entry which is preliminary data.</text>
</comment>
<dbReference type="AlphaFoldDB" id="A0A445JC69"/>
<keyword evidence="8" id="KW-0560">Oxidoreductase</keyword>
<dbReference type="GO" id="GO:0009854">
    <property type="term" value="P:oxidative photosynthetic carbon pathway"/>
    <property type="evidence" value="ECO:0007669"/>
    <property type="project" value="UniProtKB-KW"/>
</dbReference>
<dbReference type="InterPro" id="IPR012133">
    <property type="entry name" value="Alpha-hydoxy_acid_DH_FMN"/>
</dbReference>
<dbReference type="GO" id="GO:0042742">
    <property type="term" value="P:defense response to bacterium"/>
    <property type="evidence" value="ECO:0007669"/>
    <property type="project" value="UniProtKB-ARBA"/>
</dbReference>
<dbReference type="PANTHER" id="PTHR10578:SF107">
    <property type="entry name" value="2-HYDROXYACID OXIDASE 1"/>
    <property type="match status" value="1"/>
</dbReference>
<evidence type="ECO:0000256" key="6">
    <source>
        <dbReference type="ARBA" id="ARBA00022630"/>
    </source>
</evidence>
<evidence type="ECO:0000256" key="12">
    <source>
        <dbReference type="ARBA" id="ARBA00029327"/>
    </source>
</evidence>
<dbReference type="GO" id="GO:0050665">
    <property type="term" value="P:hydrogen peroxide biosynthetic process"/>
    <property type="evidence" value="ECO:0007669"/>
    <property type="project" value="UniProtKB-ARBA"/>
</dbReference>
<dbReference type="InterPro" id="IPR013785">
    <property type="entry name" value="Aldolase_TIM"/>
</dbReference>
<evidence type="ECO:0000259" key="15">
    <source>
        <dbReference type="PROSITE" id="PS51349"/>
    </source>
</evidence>
<dbReference type="FunFam" id="3.20.20.70:FF:000204">
    <property type="entry name" value="Peroxisomal (S)-2-hydroxy-acid oxidase GLO4"/>
    <property type="match status" value="1"/>
</dbReference>
<dbReference type="Proteomes" id="UP000289340">
    <property type="component" value="Chromosome 8"/>
</dbReference>
<organism evidence="16 17">
    <name type="scientific">Glycine soja</name>
    <name type="common">Wild soybean</name>
    <dbReference type="NCBI Taxonomy" id="3848"/>
    <lineage>
        <taxon>Eukaryota</taxon>
        <taxon>Viridiplantae</taxon>
        <taxon>Streptophyta</taxon>
        <taxon>Embryophyta</taxon>
        <taxon>Tracheophyta</taxon>
        <taxon>Spermatophyta</taxon>
        <taxon>Magnoliopsida</taxon>
        <taxon>eudicotyledons</taxon>
        <taxon>Gunneridae</taxon>
        <taxon>Pentapetalae</taxon>
        <taxon>rosids</taxon>
        <taxon>fabids</taxon>
        <taxon>Fabales</taxon>
        <taxon>Fabaceae</taxon>
        <taxon>Papilionoideae</taxon>
        <taxon>50 kb inversion clade</taxon>
        <taxon>NPAAA clade</taxon>
        <taxon>indigoferoid/millettioid clade</taxon>
        <taxon>Phaseoleae</taxon>
        <taxon>Glycine</taxon>
        <taxon>Glycine subgen. Soja</taxon>
    </lineage>
</organism>
<proteinExistence type="inferred from homology"/>
<comment type="catalytic activity">
    <reaction evidence="13">
        <text>glycolate + O2 = glyoxylate + H2O2</text>
        <dbReference type="Rhea" id="RHEA:25311"/>
        <dbReference type="ChEBI" id="CHEBI:15379"/>
        <dbReference type="ChEBI" id="CHEBI:16240"/>
        <dbReference type="ChEBI" id="CHEBI:29805"/>
        <dbReference type="ChEBI" id="CHEBI:36655"/>
        <dbReference type="EC" id="1.1.3.15"/>
    </reaction>
    <physiologicalReaction direction="left-to-right" evidence="13">
        <dbReference type="Rhea" id="RHEA:25312"/>
    </physiologicalReaction>
</comment>
<evidence type="ECO:0000256" key="3">
    <source>
        <dbReference type="ARBA" id="ARBA00004923"/>
    </source>
</evidence>
<keyword evidence="7" id="KW-0288">FMN</keyword>
<evidence type="ECO:0000256" key="2">
    <source>
        <dbReference type="ARBA" id="ARBA00004275"/>
    </source>
</evidence>
<reference evidence="16 17" key="1">
    <citation type="submission" date="2018-09" db="EMBL/GenBank/DDBJ databases">
        <title>A high-quality reference genome of wild soybean provides a powerful tool to mine soybean genomes.</title>
        <authorList>
            <person name="Xie M."/>
            <person name="Chung C.Y.L."/>
            <person name="Li M.-W."/>
            <person name="Wong F.-L."/>
            <person name="Chan T.-F."/>
            <person name="Lam H.-M."/>
        </authorList>
    </citation>
    <scope>NUCLEOTIDE SEQUENCE [LARGE SCALE GENOMIC DNA]</scope>
    <source>
        <strain evidence="17">cv. W05</strain>
        <tissue evidence="16">Hypocotyl of etiolated seedlings</tissue>
    </source>
</reference>
<evidence type="ECO:0000256" key="11">
    <source>
        <dbReference type="ARBA" id="ARBA00029325"/>
    </source>
</evidence>
<dbReference type="InterPro" id="IPR000262">
    <property type="entry name" value="FMN-dep_DH"/>
</dbReference>
<keyword evidence="17" id="KW-1185">Reference proteome</keyword>
<evidence type="ECO:0000313" key="17">
    <source>
        <dbReference type="Proteomes" id="UP000289340"/>
    </source>
</evidence>
<dbReference type="EMBL" id="QZWG01000008">
    <property type="protein sequence ID" value="RZB96095.1"/>
    <property type="molecule type" value="Genomic_DNA"/>
</dbReference>
<keyword evidence="5" id="KW-0323">Glycolate pathway</keyword>